<sequence length="69" mass="7545">MLCYIKGGEEKVKQKDWRLLSQVLMGGAIISVLLSGVGYTGTDIWLASTQWLLVAVVLALFGVYARINS</sequence>
<accession>A0A1F8C277</accession>
<keyword evidence="1" id="KW-0472">Membrane</keyword>
<feature type="transmembrane region" description="Helical" evidence="1">
    <location>
        <begin position="19"/>
        <end position="38"/>
    </location>
</feature>
<feature type="transmembrane region" description="Helical" evidence="1">
    <location>
        <begin position="44"/>
        <end position="65"/>
    </location>
</feature>
<keyword evidence="1" id="KW-1133">Transmembrane helix</keyword>
<organism evidence="2 3">
    <name type="scientific">Candidatus Woesebacteria bacterium RIFCSPLOWO2_01_FULL_44_14</name>
    <dbReference type="NCBI Taxonomy" id="1802525"/>
    <lineage>
        <taxon>Bacteria</taxon>
        <taxon>Candidatus Woeseibacteriota</taxon>
    </lineage>
</organism>
<comment type="caution">
    <text evidence="2">The sequence shown here is derived from an EMBL/GenBank/DDBJ whole genome shotgun (WGS) entry which is preliminary data.</text>
</comment>
<dbReference type="Proteomes" id="UP000178429">
    <property type="component" value="Unassembled WGS sequence"/>
</dbReference>
<reference evidence="2 3" key="1">
    <citation type="journal article" date="2016" name="Nat. Commun.">
        <title>Thousands of microbial genomes shed light on interconnected biogeochemical processes in an aquifer system.</title>
        <authorList>
            <person name="Anantharaman K."/>
            <person name="Brown C.T."/>
            <person name="Hug L.A."/>
            <person name="Sharon I."/>
            <person name="Castelle C.J."/>
            <person name="Probst A.J."/>
            <person name="Thomas B.C."/>
            <person name="Singh A."/>
            <person name="Wilkins M.J."/>
            <person name="Karaoz U."/>
            <person name="Brodie E.L."/>
            <person name="Williams K.H."/>
            <person name="Hubbard S.S."/>
            <person name="Banfield J.F."/>
        </authorList>
    </citation>
    <scope>NUCLEOTIDE SEQUENCE [LARGE SCALE GENOMIC DNA]</scope>
</reference>
<gene>
    <name evidence="2" type="ORF">A2975_00925</name>
</gene>
<evidence type="ECO:0000256" key="1">
    <source>
        <dbReference type="SAM" id="Phobius"/>
    </source>
</evidence>
<name>A0A1F8C277_9BACT</name>
<proteinExistence type="predicted"/>
<keyword evidence="1" id="KW-0812">Transmembrane</keyword>
<dbReference type="STRING" id="1802525.A2975_00925"/>
<dbReference type="EMBL" id="MGHL01000010">
    <property type="protein sequence ID" value="OGM69658.1"/>
    <property type="molecule type" value="Genomic_DNA"/>
</dbReference>
<protein>
    <submittedName>
        <fullName evidence="2">Uncharacterized protein</fullName>
    </submittedName>
</protein>
<dbReference type="AlphaFoldDB" id="A0A1F8C277"/>
<evidence type="ECO:0000313" key="2">
    <source>
        <dbReference type="EMBL" id="OGM69658.1"/>
    </source>
</evidence>
<evidence type="ECO:0000313" key="3">
    <source>
        <dbReference type="Proteomes" id="UP000178429"/>
    </source>
</evidence>